<dbReference type="Pfam" id="PF03656">
    <property type="entry name" value="Pam16"/>
    <property type="match status" value="1"/>
</dbReference>
<dbReference type="GO" id="GO:0030150">
    <property type="term" value="P:protein import into mitochondrial matrix"/>
    <property type="evidence" value="ECO:0007669"/>
    <property type="project" value="InterPro"/>
</dbReference>
<keyword evidence="15" id="KW-1185">Reference proteome</keyword>
<keyword evidence="7" id="KW-0653">Protein transport</keyword>
<evidence type="ECO:0000313" key="14">
    <source>
        <dbReference type="EMBL" id="BEI93475.1"/>
    </source>
</evidence>
<feature type="region of interest" description="Disordered" evidence="13">
    <location>
        <begin position="24"/>
        <end position="59"/>
    </location>
</feature>
<evidence type="ECO:0000256" key="10">
    <source>
        <dbReference type="ARBA" id="ARBA00023136"/>
    </source>
</evidence>
<keyword evidence="6" id="KW-0999">Mitochondrion inner membrane</keyword>
<evidence type="ECO:0000256" key="3">
    <source>
        <dbReference type="ARBA" id="ARBA00013571"/>
    </source>
</evidence>
<dbReference type="Proteomes" id="UP001233271">
    <property type="component" value="Chromosome 5"/>
</dbReference>
<dbReference type="PANTHER" id="PTHR12388">
    <property type="entry name" value="MITOCHONDRIA ASSOCIATED GRANULOCYTE MACROPHAGE CSF SIGNALING MOLECULE"/>
    <property type="match status" value="1"/>
</dbReference>
<sequence length="182" mass="19004">MSAPRALAQLVVDSLRITGKAFAAAGRQAMANARHRPDAPEAGPSGSGGGGSKAVTQDLGMSLEEAHLILNVKKDESMEKILENYERIFAANSPPPPPKEKEAVGPQAGASNARQRAKAKGPTHSHYLQSKVYRALERIQAERASEQPEAEAAEAASEAAEGAAEGAPESKKEGGEGKEGKQ</sequence>
<keyword evidence="8" id="KW-0811">Translocation</keyword>
<protein>
    <recommendedName>
        <fullName evidence="4">Mitochondrial import inner membrane translocase subunit TIM16</fullName>
    </recommendedName>
    <alternativeName>
        <fullName evidence="3">Mitochondrial import inner membrane translocase subunit tim16</fullName>
    </alternativeName>
    <alternativeName>
        <fullName evidence="11 12">Presequence translocated-associated motor subunit PAM16</fullName>
    </alternativeName>
</protein>
<evidence type="ECO:0000256" key="11">
    <source>
        <dbReference type="ARBA" id="ARBA00030422"/>
    </source>
</evidence>
<evidence type="ECO:0000256" key="13">
    <source>
        <dbReference type="SAM" id="MobiDB-lite"/>
    </source>
</evidence>
<feature type="compositionally biased region" description="Basic and acidic residues" evidence="13">
    <location>
        <begin position="168"/>
        <end position="182"/>
    </location>
</feature>
<evidence type="ECO:0000256" key="8">
    <source>
        <dbReference type="ARBA" id="ARBA00023010"/>
    </source>
</evidence>
<evidence type="ECO:0000256" key="9">
    <source>
        <dbReference type="ARBA" id="ARBA00023128"/>
    </source>
</evidence>
<keyword evidence="9" id="KW-0496">Mitochondrion</keyword>
<keyword evidence="10" id="KW-0472">Membrane</keyword>
<evidence type="ECO:0000256" key="12">
    <source>
        <dbReference type="ARBA" id="ARBA00031407"/>
    </source>
</evidence>
<comment type="similarity">
    <text evidence="2">Belongs to the TIM16/PAM16 family.</text>
</comment>
<dbReference type="EMBL" id="AP028216">
    <property type="protein sequence ID" value="BEI93475.1"/>
    <property type="molecule type" value="Genomic_DNA"/>
</dbReference>
<evidence type="ECO:0000256" key="4">
    <source>
        <dbReference type="ARBA" id="ARBA00020721"/>
    </source>
</evidence>
<feature type="compositionally biased region" description="Low complexity" evidence="13">
    <location>
        <begin position="153"/>
        <end position="167"/>
    </location>
</feature>
<comment type="subcellular location">
    <subcellularLocation>
        <location evidence="1">Mitochondrion inner membrane</location>
        <topology evidence="1">Peripheral membrane protein</topology>
    </subcellularLocation>
</comment>
<keyword evidence="5" id="KW-0813">Transport</keyword>
<evidence type="ECO:0000256" key="5">
    <source>
        <dbReference type="ARBA" id="ARBA00022448"/>
    </source>
</evidence>
<dbReference type="GeneID" id="85497345"/>
<dbReference type="AlphaFoldDB" id="A0AA48L7R3"/>
<dbReference type="RefSeq" id="XP_060458740.1">
    <property type="nucleotide sequence ID" value="XM_060602336.1"/>
</dbReference>
<organism evidence="14 15">
    <name type="scientific">Cutaneotrichosporon cavernicola</name>
    <dbReference type="NCBI Taxonomy" id="279322"/>
    <lineage>
        <taxon>Eukaryota</taxon>
        <taxon>Fungi</taxon>
        <taxon>Dikarya</taxon>
        <taxon>Basidiomycota</taxon>
        <taxon>Agaricomycotina</taxon>
        <taxon>Tremellomycetes</taxon>
        <taxon>Trichosporonales</taxon>
        <taxon>Trichosporonaceae</taxon>
        <taxon>Cutaneotrichosporon</taxon>
    </lineage>
</organism>
<evidence type="ECO:0000313" key="15">
    <source>
        <dbReference type="Proteomes" id="UP001233271"/>
    </source>
</evidence>
<name>A0AA48L7R3_9TREE</name>
<dbReference type="GO" id="GO:0005744">
    <property type="term" value="C:TIM23 mitochondrial import inner membrane translocase complex"/>
    <property type="evidence" value="ECO:0007669"/>
    <property type="project" value="InterPro"/>
</dbReference>
<gene>
    <name evidence="14" type="ORF">CcaverHIS019_0511030</name>
</gene>
<dbReference type="InterPro" id="IPR005341">
    <property type="entry name" value="Tim16"/>
</dbReference>
<evidence type="ECO:0000256" key="2">
    <source>
        <dbReference type="ARBA" id="ARBA00008817"/>
    </source>
</evidence>
<feature type="compositionally biased region" description="Basic and acidic residues" evidence="13">
    <location>
        <begin position="134"/>
        <end position="146"/>
    </location>
</feature>
<reference evidence="14" key="1">
    <citation type="journal article" date="2023" name="BMC Genomics">
        <title>Chromosome-level genome assemblies of Cutaneotrichosporon spp. (Trichosporonales, Basidiomycota) reveal imbalanced evolution between nucleotide sequences and chromosome synteny.</title>
        <authorList>
            <person name="Kobayashi Y."/>
            <person name="Kayamori A."/>
            <person name="Aoki K."/>
            <person name="Shiwa Y."/>
            <person name="Matsutani M."/>
            <person name="Fujita N."/>
            <person name="Sugita T."/>
            <person name="Iwasaki W."/>
            <person name="Tanaka N."/>
            <person name="Takashima M."/>
        </authorList>
    </citation>
    <scope>NUCLEOTIDE SEQUENCE</scope>
    <source>
        <strain evidence="14">HIS019</strain>
    </source>
</reference>
<dbReference type="KEGG" id="ccac:CcaHIS019_0511030"/>
<evidence type="ECO:0000256" key="1">
    <source>
        <dbReference type="ARBA" id="ARBA00004637"/>
    </source>
</evidence>
<dbReference type="PANTHER" id="PTHR12388:SF0">
    <property type="entry name" value="MITOCHONDRIAL IMPORT INNER MEMBRANE TRANSLOCASE SUBUNIT TIM16"/>
    <property type="match status" value="1"/>
</dbReference>
<accession>A0AA48L7R3</accession>
<evidence type="ECO:0000256" key="6">
    <source>
        <dbReference type="ARBA" id="ARBA00022792"/>
    </source>
</evidence>
<evidence type="ECO:0000256" key="7">
    <source>
        <dbReference type="ARBA" id="ARBA00022927"/>
    </source>
</evidence>
<proteinExistence type="inferred from homology"/>
<dbReference type="InterPro" id="IPR036869">
    <property type="entry name" value="J_dom_sf"/>
</dbReference>
<dbReference type="Gene3D" id="1.10.287.110">
    <property type="entry name" value="DnaJ domain"/>
    <property type="match status" value="1"/>
</dbReference>
<feature type="region of interest" description="Disordered" evidence="13">
    <location>
        <begin position="89"/>
        <end position="182"/>
    </location>
</feature>